<reference evidence="3" key="1">
    <citation type="submission" date="2015-05" db="EMBL/GenBank/DDBJ databases">
        <authorList>
            <person name="Wang D.B."/>
            <person name="Wang M."/>
        </authorList>
    </citation>
    <scope>NUCLEOTIDE SEQUENCE</scope>
    <source>
        <strain evidence="3">36-1</strain>
    </source>
</reference>
<dbReference type="EMBL" id="LCWV01000001">
    <property type="protein sequence ID" value="PWI76242.1"/>
    <property type="molecule type" value="Genomic_DNA"/>
</dbReference>
<evidence type="ECO:0000256" key="1">
    <source>
        <dbReference type="SAM" id="MobiDB-lite"/>
    </source>
</evidence>
<evidence type="ECO:0000313" key="2">
    <source>
        <dbReference type="EMBL" id="KAK4090829.1"/>
    </source>
</evidence>
<feature type="region of interest" description="Disordered" evidence="1">
    <location>
        <begin position="14"/>
        <end position="36"/>
    </location>
</feature>
<dbReference type="EMBL" id="JAWRVI010000014">
    <property type="protein sequence ID" value="KAK4090829.1"/>
    <property type="molecule type" value="Genomic_DNA"/>
</dbReference>
<reference evidence="2 5" key="4">
    <citation type="journal article" date="2024" name="Microbiol. Resour. Announc.">
        <title>Genome annotations for the ascomycete fungi Trichoderma harzianum, Trichoderma aggressivum, and Purpureocillium lilacinum.</title>
        <authorList>
            <person name="Beijen E.P.W."/>
            <person name="Ohm R.A."/>
        </authorList>
    </citation>
    <scope>NUCLEOTIDE SEQUENCE [LARGE SCALE GENOMIC DNA]</scope>
    <source>
        <strain evidence="2 5">CBS 150709</strain>
    </source>
</reference>
<dbReference type="Proteomes" id="UP001287286">
    <property type="component" value="Unassembled WGS sequence"/>
</dbReference>
<reference evidence="2" key="3">
    <citation type="submission" date="2023-11" db="EMBL/GenBank/DDBJ databases">
        <authorList>
            <person name="Beijen E."/>
            <person name="Ohm R.A."/>
        </authorList>
    </citation>
    <scope>NUCLEOTIDE SEQUENCE</scope>
    <source>
        <strain evidence="2">CBS 150709</strain>
    </source>
</reference>
<keyword evidence="5" id="KW-1185">Reference proteome</keyword>
<accession>A0A2U3EP25</accession>
<dbReference type="Proteomes" id="UP000245956">
    <property type="component" value="Unassembled WGS sequence"/>
</dbReference>
<evidence type="ECO:0000313" key="4">
    <source>
        <dbReference type="Proteomes" id="UP000245956"/>
    </source>
</evidence>
<organism evidence="3 4">
    <name type="scientific">Purpureocillium lilacinum</name>
    <name type="common">Paecilomyces lilacinus</name>
    <dbReference type="NCBI Taxonomy" id="33203"/>
    <lineage>
        <taxon>Eukaryota</taxon>
        <taxon>Fungi</taxon>
        <taxon>Dikarya</taxon>
        <taxon>Ascomycota</taxon>
        <taxon>Pezizomycotina</taxon>
        <taxon>Sordariomycetes</taxon>
        <taxon>Hypocreomycetidae</taxon>
        <taxon>Hypocreales</taxon>
        <taxon>Ophiocordycipitaceae</taxon>
        <taxon>Purpureocillium</taxon>
    </lineage>
</organism>
<evidence type="ECO:0000313" key="3">
    <source>
        <dbReference type="EMBL" id="PWI76242.1"/>
    </source>
</evidence>
<sequence length="280" mass="29078">MRLRKSRSALGEGSYILRGSAGRPRPSFTTGSRAQPATADGAAICVALKMGITCGHGGRSYCGGHITDQPTTAKATRSAGKVASWTPGRRAMRAGTATVDGVRGRQVHDGTETRDRVQKCQAVKEGGGASEDESRTHDRGGRCAVVSYNNFEAGPGEPGRHCAEKGHRSAAPIGPIGVAASAGFRDGRGPANGALLVVIHQLRGAATEEKRNMNLTVSTRASVIGVRGSIHPVPPLPSAAAAAASHRSIHPHSSLVIQPISAVRRLEAASHSLQRRQTST</sequence>
<gene>
    <name evidence="3" type="ORF">PCL_03436</name>
    <name evidence="2" type="ORF">Purlil1_4965</name>
</gene>
<evidence type="ECO:0000313" key="5">
    <source>
        <dbReference type="Proteomes" id="UP001287286"/>
    </source>
</evidence>
<comment type="caution">
    <text evidence="3">The sequence shown here is derived from an EMBL/GenBank/DDBJ whole genome shotgun (WGS) entry which is preliminary data.</text>
</comment>
<name>A0A2U3EP25_PURLI</name>
<protein>
    <submittedName>
        <fullName evidence="3">Uncharacterized protein</fullName>
    </submittedName>
</protein>
<reference evidence="3 4" key="2">
    <citation type="journal article" date="2016" name="Front. Microbiol.">
        <title>Genome and transcriptome sequences reveal the specific parasitism of the nematophagous Purpureocillium lilacinum 36-1.</title>
        <authorList>
            <person name="Xie J."/>
            <person name="Li S."/>
            <person name="Mo C."/>
            <person name="Xiao X."/>
            <person name="Peng D."/>
            <person name="Wang G."/>
            <person name="Xiao Y."/>
        </authorList>
    </citation>
    <scope>NUCLEOTIDE SEQUENCE [LARGE SCALE GENOMIC DNA]</scope>
    <source>
        <strain evidence="3 4">36-1</strain>
    </source>
</reference>
<proteinExistence type="predicted"/>
<dbReference type="AlphaFoldDB" id="A0A2U3EP25"/>